<dbReference type="InterPro" id="IPR000531">
    <property type="entry name" value="Beta-barrel_TonB"/>
</dbReference>
<dbReference type="InterPro" id="IPR012910">
    <property type="entry name" value="Plug_dom"/>
</dbReference>
<dbReference type="Pfam" id="PF07715">
    <property type="entry name" value="Plug"/>
    <property type="match status" value="1"/>
</dbReference>
<dbReference type="PROSITE" id="PS52016">
    <property type="entry name" value="TONB_DEPENDENT_REC_3"/>
    <property type="match status" value="1"/>
</dbReference>
<dbReference type="Gene3D" id="2.40.170.20">
    <property type="entry name" value="TonB-dependent receptor, beta-barrel domain"/>
    <property type="match status" value="1"/>
</dbReference>
<dbReference type="PANTHER" id="PTHR32552:SF81">
    <property type="entry name" value="TONB-DEPENDENT OUTER MEMBRANE RECEPTOR"/>
    <property type="match status" value="1"/>
</dbReference>
<evidence type="ECO:0000256" key="10">
    <source>
        <dbReference type="ARBA" id="ARBA00023237"/>
    </source>
</evidence>
<dbReference type="EMBL" id="REFR01000013">
    <property type="protein sequence ID" value="RMB04585.1"/>
    <property type="molecule type" value="Genomic_DNA"/>
</dbReference>
<dbReference type="SUPFAM" id="SSF56935">
    <property type="entry name" value="Porins"/>
    <property type="match status" value="1"/>
</dbReference>
<evidence type="ECO:0000256" key="4">
    <source>
        <dbReference type="ARBA" id="ARBA00022496"/>
    </source>
</evidence>
<evidence type="ECO:0000256" key="7">
    <source>
        <dbReference type="ARBA" id="ARBA00023065"/>
    </source>
</evidence>
<keyword evidence="17" id="KW-1185">Reference proteome</keyword>
<dbReference type="Pfam" id="PF00593">
    <property type="entry name" value="TonB_dep_Rec_b-barrel"/>
    <property type="match status" value="1"/>
</dbReference>
<evidence type="ECO:0000256" key="6">
    <source>
        <dbReference type="ARBA" id="ARBA00023004"/>
    </source>
</evidence>
<keyword evidence="6" id="KW-0408">Iron</keyword>
<dbReference type="Proteomes" id="UP000271227">
    <property type="component" value="Unassembled WGS sequence"/>
</dbReference>
<evidence type="ECO:0000313" key="16">
    <source>
        <dbReference type="EMBL" id="RMB04585.1"/>
    </source>
</evidence>
<name>A0A3M0C6P8_9PROT</name>
<accession>A0A3M0C6P8</accession>
<dbReference type="GO" id="GO:0006826">
    <property type="term" value="P:iron ion transport"/>
    <property type="evidence" value="ECO:0007669"/>
    <property type="project" value="UniProtKB-KW"/>
</dbReference>
<feature type="chain" id="PRO_5018031931" evidence="13">
    <location>
        <begin position="25"/>
        <end position="780"/>
    </location>
</feature>
<keyword evidence="10 11" id="KW-0998">Cell outer membrane</keyword>
<evidence type="ECO:0000256" key="12">
    <source>
        <dbReference type="RuleBase" id="RU003357"/>
    </source>
</evidence>
<evidence type="ECO:0000256" key="11">
    <source>
        <dbReference type="PROSITE-ProRule" id="PRU01360"/>
    </source>
</evidence>
<dbReference type="InterPro" id="IPR036942">
    <property type="entry name" value="Beta-barrel_TonB_sf"/>
</dbReference>
<evidence type="ECO:0000256" key="1">
    <source>
        <dbReference type="ARBA" id="ARBA00004571"/>
    </source>
</evidence>
<evidence type="ECO:0000256" key="8">
    <source>
        <dbReference type="ARBA" id="ARBA00023077"/>
    </source>
</evidence>
<dbReference type="GO" id="GO:0009279">
    <property type="term" value="C:cell outer membrane"/>
    <property type="evidence" value="ECO:0007669"/>
    <property type="project" value="UniProtKB-SubCell"/>
</dbReference>
<evidence type="ECO:0000259" key="15">
    <source>
        <dbReference type="Pfam" id="PF07715"/>
    </source>
</evidence>
<evidence type="ECO:0000256" key="5">
    <source>
        <dbReference type="ARBA" id="ARBA00022692"/>
    </source>
</evidence>
<evidence type="ECO:0000256" key="2">
    <source>
        <dbReference type="ARBA" id="ARBA00022448"/>
    </source>
</evidence>
<feature type="signal peptide" evidence="13">
    <location>
        <begin position="1"/>
        <end position="24"/>
    </location>
</feature>
<keyword evidence="2 11" id="KW-0813">Transport</keyword>
<dbReference type="AlphaFoldDB" id="A0A3M0C6P8"/>
<keyword evidence="13" id="KW-0732">Signal</keyword>
<keyword evidence="16" id="KW-0675">Receptor</keyword>
<keyword evidence="8 12" id="KW-0798">TonB box</keyword>
<evidence type="ECO:0000256" key="9">
    <source>
        <dbReference type="ARBA" id="ARBA00023136"/>
    </source>
</evidence>
<protein>
    <submittedName>
        <fullName evidence="16">Outer membrane receptor protein involved in Fe transport</fullName>
    </submittedName>
</protein>
<keyword evidence="5 11" id="KW-0812">Transmembrane</keyword>
<evidence type="ECO:0000256" key="13">
    <source>
        <dbReference type="SAM" id="SignalP"/>
    </source>
</evidence>
<organism evidence="16 17">
    <name type="scientific">Eilatimonas milleporae</name>
    <dbReference type="NCBI Taxonomy" id="911205"/>
    <lineage>
        <taxon>Bacteria</taxon>
        <taxon>Pseudomonadati</taxon>
        <taxon>Pseudomonadota</taxon>
        <taxon>Alphaproteobacteria</taxon>
        <taxon>Kordiimonadales</taxon>
        <taxon>Kordiimonadaceae</taxon>
        <taxon>Eilatimonas</taxon>
    </lineage>
</organism>
<comment type="subcellular location">
    <subcellularLocation>
        <location evidence="1 11">Cell outer membrane</location>
        <topology evidence="1 11">Multi-pass membrane protein</topology>
    </subcellularLocation>
</comment>
<evidence type="ECO:0000259" key="14">
    <source>
        <dbReference type="Pfam" id="PF00593"/>
    </source>
</evidence>
<comment type="caution">
    <text evidence="16">The sequence shown here is derived from an EMBL/GenBank/DDBJ whole genome shotgun (WGS) entry which is preliminary data.</text>
</comment>
<feature type="domain" description="TonB-dependent receptor plug" evidence="15">
    <location>
        <begin position="54"/>
        <end position="162"/>
    </location>
</feature>
<keyword evidence="7" id="KW-0406">Ion transport</keyword>
<proteinExistence type="inferred from homology"/>
<dbReference type="InParanoid" id="A0A3M0C6P8"/>
<reference evidence="16 17" key="1">
    <citation type="submission" date="2018-10" db="EMBL/GenBank/DDBJ databases">
        <title>Genomic Encyclopedia of Archaeal and Bacterial Type Strains, Phase II (KMG-II): from individual species to whole genera.</title>
        <authorList>
            <person name="Goeker M."/>
        </authorList>
    </citation>
    <scope>NUCLEOTIDE SEQUENCE [LARGE SCALE GENOMIC DNA]</scope>
    <source>
        <strain evidence="16 17">DSM 25217</strain>
    </source>
</reference>
<sequence>MQFRGTVFSGVSTIALMLGGAASAQNGTDTVAFEDDGPDVEEIVVRGEKFERSLQDTTSSVAVFTNEMIDQQNFIDLYDLFDQTANVSGLFNDQGFTIRGLRNTGAAPGDQTSDVSTIYLDGVFIPSNLFQNGGLNLWDIQSVEIFRGPQSTIQGRNALAGAVVARTIDPDYELSGRAQASYGEFNSIRGSAAVSLPVVEDQIAVRFAGDYTRTDGFNDNPTLGTDDGDRRRSLTLRGKILLEPQAIPDLTVRLNYSYIDSDEGENRIDEDLFPEERITTVNVRGSNAVEANILSAEMEYDINENWGLTSVTAYIDNQLGFLFDGTNDETGPDSPGFTNRDNQIFSQELRVSFSNDSVDTILGGYLFDSSEDFLNGSTNIILSEFAFPDPATLAGILFQTPAPDMTQIATAAALRSDIVATFPSFPVNFDRSSSQDIRNYAVFGEVSYHVTDRLTLTFGARYDHEELDQTIFDSTIVPAFPPTGNPLIDQVVTAATQQFSNTAEVTAQNTFSAFLPKGVVRYQWTDDFSTSVSIQRAYRAGGLSINLFRAALQPSEERDQNILESAGVVNRFDPEFTTNYELAMRSQWFDGRLTLNANLFYVSYDDQQVNIQLSSNPLDTITDNVGQSRMAGFEMEAFANPVEGLDLFANVGFTDTEFTEGADVIGGVDLTGLEFAFAPTWTAGGGARYTHESGLYGNARIRYTGNSFSVPDNDPTALNDSFTTVDLIFGYETDMFTAEVFATNILDDAFLTLNPANPTLGATAVAGDPRVIGIRLVAGF</sequence>
<dbReference type="OrthoDB" id="9760333at2"/>
<dbReference type="PANTHER" id="PTHR32552">
    <property type="entry name" value="FERRICHROME IRON RECEPTOR-RELATED"/>
    <property type="match status" value="1"/>
</dbReference>
<dbReference type="InterPro" id="IPR039426">
    <property type="entry name" value="TonB-dep_rcpt-like"/>
</dbReference>
<keyword evidence="9 11" id="KW-0472">Membrane</keyword>
<comment type="similarity">
    <text evidence="11 12">Belongs to the TonB-dependent receptor family.</text>
</comment>
<feature type="domain" description="TonB-dependent receptor-like beta-barrel" evidence="14">
    <location>
        <begin position="288"/>
        <end position="744"/>
    </location>
</feature>
<gene>
    <name evidence="16" type="ORF">BXY39_2854</name>
</gene>
<evidence type="ECO:0000313" key="17">
    <source>
        <dbReference type="Proteomes" id="UP000271227"/>
    </source>
</evidence>
<keyword evidence="3 11" id="KW-1134">Transmembrane beta strand</keyword>
<evidence type="ECO:0000256" key="3">
    <source>
        <dbReference type="ARBA" id="ARBA00022452"/>
    </source>
</evidence>
<keyword evidence="4" id="KW-0410">Iron transport</keyword>